<reference evidence="1 2" key="1">
    <citation type="submission" date="2023-07" db="EMBL/GenBank/DDBJ databases">
        <title>Genomic Encyclopedia of Type Strains, Phase IV (KMG-IV): sequencing the most valuable type-strain genomes for metagenomic binning, comparative biology and taxonomic classification.</title>
        <authorList>
            <person name="Goeker M."/>
        </authorList>
    </citation>
    <scope>NUCLEOTIDE SEQUENCE [LARGE SCALE GENOMIC DNA]</scope>
    <source>
        <strain evidence="1 2">NIO-1023</strain>
    </source>
</reference>
<organism evidence="1 2">
    <name type="scientific">Deinococcus enclensis</name>
    <dbReference type="NCBI Taxonomy" id="1049582"/>
    <lineage>
        <taxon>Bacteria</taxon>
        <taxon>Thermotogati</taxon>
        <taxon>Deinococcota</taxon>
        <taxon>Deinococci</taxon>
        <taxon>Deinococcales</taxon>
        <taxon>Deinococcaceae</taxon>
        <taxon>Deinococcus</taxon>
    </lineage>
</organism>
<name>A0ABT9MGT7_9DEIO</name>
<accession>A0ABT9MGT7</accession>
<evidence type="ECO:0000313" key="2">
    <source>
        <dbReference type="Proteomes" id="UP001232163"/>
    </source>
</evidence>
<sequence>MEFTWTATTERELSAQGQKLEVLEYSAHPMEAPVQGYMQGLTRPSRWRQLAIHTTTGATLEAGALQYLRGNLEMQAVSASGSGGGLG</sequence>
<keyword evidence="2" id="KW-1185">Reference proteome</keyword>
<feature type="non-terminal residue" evidence="1">
    <location>
        <position position="87"/>
    </location>
</feature>
<gene>
    <name evidence="1" type="ORF">QO006_003124</name>
</gene>
<proteinExistence type="predicted"/>
<dbReference type="EMBL" id="JAURUR010000013">
    <property type="protein sequence ID" value="MDP9765671.1"/>
    <property type="molecule type" value="Genomic_DNA"/>
</dbReference>
<protein>
    <submittedName>
        <fullName evidence="1">Uncharacterized protein (AIM24 family)</fullName>
    </submittedName>
</protein>
<evidence type="ECO:0000313" key="1">
    <source>
        <dbReference type="EMBL" id="MDP9765671.1"/>
    </source>
</evidence>
<comment type="caution">
    <text evidence="1">The sequence shown here is derived from an EMBL/GenBank/DDBJ whole genome shotgun (WGS) entry which is preliminary data.</text>
</comment>
<dbReference type="Proteomes" id="UP001232163">
    <property type="component" value="Unassembled WGS sequence"/>
</dbReference>